<evidence type="ECO:0000313" key="2">
    <source>
        <dbReference type="EMBL" id="PZQ15838.1"/>
    </source>
</evidence>
<gene>
    <name evidence="2" type="ORF">DI565_08365</name>
</gene>
<dbReference type="Proteomes" id="UP000249577">
    <property type="component" value="Unassembled WGS sequence"/>
</dbReference>
<dbReference type="InterPro" id="IPR003607">
    <property type="entry name" value="HD/PDEase_dom"/>
</dbReference>
<dbReference type="SUPFAM" id="SSF109604">
    <property type="entry name" value="HD-domain/PDEase-like"/>
    <property type="match status" value="1"/>
</dbReference>
<reference evidence="2 3" key="1">
    <citation type="submission" date="2017-08" db="EMBL/GenBank/DDBJ databases">
        <title>Infants hospitalized years apart are colonized by the same room-sourced microbial strains.</title>
        <authorList>
            <person name="Brooks B."/>
            <person name="Olm M.R."/>
            <person name="Firek B.A."/>
            <person name="Baker R."/>
            <person name="Thomas B.C."/>
            <person name="Morowitz M.J."/>
            <person name="Banfield J.F."/>
        </authorList>
    </citation>
    <scope>NUCLEOTIDE SEQUENCE [LARGE SCALE GENOMIC DNA]</scope>
    <source>
        <strain evidence="2">S2_005_003_R2_43</strain>
    </source>
</reference>
<feature type="domain" description="HD/PDEase" evidence="1">
    <location>
        <begin position="72"/>
        <end position="266"/>
    </location>
</feature>
<dbReference type="EMBL" id="QFPN01000004">
    <property type="protein sequence ID" value="PZQ15838.1"/>
    <property type="molecule type" value="Genomic_DNA"/>
</dbReference>
<protein>
    <recommendedName>
        <fullName evidence="1">HD/PDEase domain-containing protein</fullName>
    </recommendedName>
</protein>
<dbReference type="InterPro" id="IPR050135">
    <property type="entry name" value="dGTPase-like"/>
</dbReference>
<name>A0A2W5KK54_ANCNO</name>
<dbReference type="Gene3D" id="1.10.3210.10">
    <property type="entry name" value="Hypothetical protein af1432"/>
    <property type="match status" value="1"/>
</dbReference>
<accession>A0A2W5KK54</accession>
<evidence type="ECO:0000259" key="1">
    <source>
        <dbReference type="SMART" id="SM00471"/>
    </source>
</evidence>
<dbReference type="GO" id="GO:0008832">
    <property type="term" value="F:dGTPase activity"/>
    <property type="evidence" value="ECO:0007669"/>
    <property type="project" value="TreeGrafter"/>
</dbReference>
<dbReference type="GO" id="GO:0006203">
    <property type="term" value="P:dGTP catabolic process"/>
    <property type="evidence" value="ECO:0007669"/>
    <property type="project" value="TreeGrafter"/>
</dbReference>
<dbReference type="InterPro" id="IPR006674">
    <property type="entry name" value="HD_domain"/>
</dbReference>
<evidence type="ECO:0000313" key="3">
    <source>
        <dbReference type="Proteomes" id="UP000249577"/>
    </source>
</evidence>
<organism evidence="2 3">
    <name type="scientific">Ancylobacter novellus</name>
    <name type="common">Thiobacillus novellus</name>
    <dbReference type="NCBI Taxonomy" id="921"/>
    <lineage>
        <taxon>Bacteria</taxon>
        <taxon>Pseudomonadati</taxon>
        <taxon>Pseudomonadota</taxon>
        <taxon>Alphaproteobacteria</taxon>
        <taxon>Hyphomicrobiales</taxon>
        <taxon>Xanthobacteraceae</taxon>
        <taxon>Ancylobacter</taxon>
    </lineage>
</organism>
<dbReference type="PANTHER" id="PTHR11373">
    <property type="entry name" value="DEOXYNUCLEOSIDE TRIPHOSPHATE TRIPHOSPHOHYDROLASE"/>
    <property type="match status" value="1"/>
</dbReference>
<proteinExistence type="predicted"/>
<sequence length="358" mass="41645">MNEHSMSLNDFVRKNSIYNFREPISPSEYRASAPLLQALIETKAFRRLEDVRFLGAIDYVLITSPNGSDRHVRFNRLQHSLGVASLALWYSSIAELSEKEANVVCAAALLHDIGHSPLSHSLEPFFFDYFGLDHHAMTTNIILGTTHLGSEISDILRHFDVNVDRILAILDKLEDSHFGFFSGPINFDTIEGITRTLRYARTKEFLPNPIDIVEASLFRSNVVHKHKVDYFWQLKDMSYRVIINSKIGFSADYLCQLCARENYKLLSREDFLASETQLFKKMPQLRRSLLSRLSDKYSRDTLRYYTKYAIRRFFINEAGDFFDRQDSDRYRQTKLPDIMPPLTAYDPNDDQLLVRLFQ</sequence>
<dbReference type="SMART" id="SM00471">
    <property type="entry name" value="HDc"/>
    <property type="match status" value="1"/>
</dbReference>
<dbReference type="CDD" id="cd00077">
    <property type="entry name" value="HDc"/>
    <property type="match status" value="1"/>
</dbReference>
<dbReference type="PANTHER" id="PTHR11373:SF4">
    <property type="entry name" value="DEOXYNUCLEOSIDE TRIPHOSPHATE TRIPHOSPHOHYDROLASE SAMHD1"/>
    <property type="match status" value="1"/>
</dbReference>
<comment type="caution">
    <text evidence="2">The sequence shown here is derived from an EMBL/GenBank/DDBJ whole genome shotgun (WGS) entry which is preliminary data.</text>
</comment>
<dbReference type="Pfam" id="PF01966">
    <property type="entry name" value="HD"/>
    <property type="match status" value="1"/>
</dbReference>
<dbReference type="AlphaFoldDB" id="A0A2W5KK54"/>